<proteinExistence type="predicted"/>
<dbReference type="EMBL" id="JANPWB010000015">
    <property type="protein sequence ID" value="KAJ1093939.1"/>
    <property type="molecule type" value="Genomic_DNA"/>
</dbReference>
<sequence length="91" mass="9976">MICESRVPSLVSVSLQYGMIRESCVPSQVSVEVAPAPRGATERSATAQFIHALGDQRCRRGWDALLASEQKARERRTDKDGCPEAPQAFSQ</sequence>
<feature type="region of interest" description="Disordered" evidence="1">
    <location>
        <begin position="69"/>
        <end position="91"/>
    </location>
</feature>
<protein>
    <submittedName>
        <fullName evidence="2">Uncharacterized protein</fullName>
    </submittedName>
</protein>
<evidence type="ECO:0000313" key="2">
    <source>
        <dbReference type="EMBL" id="KAJ1093939.1"/>
    </source>
</evidence>
<keyword evidence="3" id="KW-1185">Reference proteome</keyword>
<gene>
    <name evidence="2" type="ORF">NDU88_007027</name>
</gene>
<feature type="compositionally biased region" description="Basic and acidic residues" evidence="1">
    <location>
        <begin position="70"/>
        <end position="82"/>
    </location>
</feature>
<reference evidence="2" key="1">
    <citation type="journal article" date="2022" name="bioRxiv">
        <title>Sequencing and chromosome-scale assembly of the giantPleurodeles waltlgenome.</title>
        <authorList>
            <person name="Brown T."/>
            <person name="Elewa A."/>
            <person name="Iarovenko S."/>
            <person name="Subramanian E."/>
            <person name="Araus A.J."/>
            <person name="Petzold A."/>
            <person name="Susuki M."/>
            <person name="Suzuki K.-i.T."/>
            <person name="Hayashi T."/>
            <person name="Toyoda A."/>
            <person name="Oliveira C."/>
            <person name="Osipova E."/>
            <person name="Leigh N.D."/>
            <person name="Simon A."/>
            <person name="Yun M.H."/>
        </authorList>
    </citation>
    <scope>NUCLEOTIDE SEQUENCE</scope>
    <source>
        <strain evidence="2">20211129_DDA</strain>
        <tissue evidence="2">Liver</tissue>
    </source>
</reference>
<dbReference type="Proteomes" id="UP001066276">
    <property type="component" value="Chromosome 11"/>
</dbReference>
<name>A0AAV7LSF7_PLEWA</name>
<evidence type="ECO:0000256" key="1">
    <source>
        <dbReference type="SAM" id="MobiDB-lite"/>
    </source>
</evidence>
<organism evidence="2 3">
    <name type="scientific">Pleurodeles waltl</name>
    <name type="common">Iberian ribbed newt</name>
    <dbReference type="NCBI Taxonomy" id="8319"/>
    <lineage>
        <taxon>Eukaryota</taxon>
        <taxon>Metazoa</taxon>
        <taxon>Chordata</taxon>
        <taxon>Craniata</taxon>
        <taxon>Vertebrata</taxon>
        <taxon>Euteleostomi</taxon>
        <taxon>Amphibia</taxon>
        <taxon>Batrachia</taxon>
        <taxon>Caudata</taxon>
        <taxon>Salamandroidea</taxon>
        <taxon>Salamandridae</taxon>
        <taxon>Pleurodelinae</taxon>
        <taxon>Pleurodeles</taxon>
    </lineage>
</organism>
<accession>A0AAV7LSF7</accession>
<evidence type="ECO:0000313" key="3">
    <source>
        <dbReference type="Proteomes" id="UP001066276"/>
    </source>
</evidence>
<dbReference type="AlphaFoldDB" id="A0AAV7LSF7"/>
<comment type="caution">
    <text evidence="2">The sequence shown here is derived from an EMBL/GenBank/DDBJ whole genome shotgun (WGS) entry which is preliminary data.</text>
</comment>